<dbReference type="RefSeq" id="WP_014235337.1">
    <property type="nucleotide sequence ID" value="NC_016616.1"/>
</dbReference>
<keyword evidence="1" id="KW-1133">Transmembrane helix</keyword>
<keyword evidence="1" id="KW-0812">Transmembrane</keyword>
<gene>
    <name evidence="2" type="ordered locus">Dsui_0215</name>
</gene>
<sequence length="138" mass="14885">MLQMLSNLIPAPYRWIAWGVAAVIIAAGGAWSGHKATAAYYKPKVAKAEARAAEFESAYNSLALASQHQNEAINQMQADANAREKRAAQDVAQARAAAATSRDQATAIMGLKLPAGADECQEARKAFDEELRQERGKR</sequence>
<dbReference type="KEGG" id="dsu:Dsui_0215"/>
<dbReference type="EMBL" id="CP003153">
    <property type="protein sequence ID" value="AEV24635.1"/>
    <property type="molecule type" value="Genomic_DNA"/>
</dbReference>
<evidence type="ECO:0000313" key="3">
    <source>
        <dbReference type="Proteomes" id="UP000005633"/>
    </source>
</evidence>
<dbReference type="Proteomes" id="UP000005633">
    <property type="component" value="Chromosome"/>
</dbReference>
<proteinExistence type="predicted"/>
<reference evidence="2 3" key="1">
    <citation type="journal article" date="2012" name="J. Bacteriol.">
        <title>Complete genome sequence of the anaerobic perchlorate-reducing bacterium Azospira suillum strain PS.</title>
        <authorList>
            <person name="Byrne-Bailey K.G."/>
            <person name="Coates J.D."/>
        </authorList>
    </citation>
    <scope>NUCLEOTIDE SEQUENCE [LARGE SCALE GENOMIC DNA]</scope>
    <source>
        <strain evidence="3">ATCC BAA-33 / DSM 13638 / PS</strain>
    </source>
</reference>
<protein>
    <submittedName>
        <fullName evidence="2">Uncharacterized protein</fullName>
    </submittedName>
</protein>
<dbReference type="STRING" id="640081.Dsui_0215"/>
<dbReference type="HOGENOM" id="CLU_1851069_0_0_4"/>
<keyword evidence="1" id="KW-0472">Membrane</keyword>
<feature type="transmembrane region" description="Helical" evidence="1">
    <location>
        <begin position="15"/>
        <end position="34"/>
    </location>
</feature>
<organism evidence="2 3">
    <name type="scientific">Azospira oryzae (strain ATCC BAA-33 / DSM 13638 / PS)</name>
    <name type="common">Dechlorosoma suillum</name>
    <dbReference type="NCBI Taxonomy" id="640081"/>
    <lineage>
        <taxon>Bacteria</taxon>
        <taxon>Pseudomonadati</taxon>
        <taxon>Pseudomonadota</taxon>
        <taxon>Betaproteobacteria</taxon>
        <taxon>Rhodocyclales</taxon>
        <taxon>Rhodocyclaceae</taxon>
        <taxon>Azospira</taxon>
    </lineage>
</organism>
<evidence type="ECO:0000256" key="1">
    <source>
        <dbReference type="SAM" id="Phobius"/>
    </source>
</evidence>
<evidence type="ECO:0000313" key="2">
    <source>
        <dbReference type="EMBL" id="AEV24635.1"/>
    </source>
</evidence>
<name>G8QMQ5_AZOOP</name>
<accession>G8QMQ5</accession>
<dbReference type="AlphaFoldDB" id="G8QMQ5"/>